<dbReference type="EMBL" id="CP001814">
    <property type="protein sequence ID" value="ACZ88954.1"/>
    <property type="molecule type" value="Genomic_DNA"/>
</dbReference>
<feature type="region of interest" description="Disordered" evidence="1">
    <location>
        <begin position="1"/>
        <end position="54"/>
    </location>
</feature>
<name>D2AYH1_STRRD</name>
<proteinExistence type="predicted"/>
<dbReference type="AlphaFoldDB" id="D2AYH1"/>
<feature type="compositionally biased region" description="Basic and acidic residues" evidence="1">
    <location>
        <begin position="45"/>
        <end position="54"/>
    </location>
</feature>
<accession>D2AYH1</accession>
<evidence type="ECO:0000313" key="2">
    <source>
        <dbReference type="EMBL" id="ACZ88954.1"/>
    </source>
</evidence>
<evidence type="ECO:0000313" key="3">
    <source>
        <dbReference type="Proteomes" id="UP000002029"/>
    </source>
</evidence>
<dbReference type="KEGG" id="sro:Sros_6226"/>
<reference evidence="2 3" key="1">
    <citation type="journal article" date="2010" name="Stand. Genomic Sci.">
        <title>Complete genome sequence of Streptosporangium roseum type strain (NI 9100).</title>
        <authorList>
            <person name="Nolan M."/>
            <person name="Sikorski J."/>
            <person name="Jando M."/>
            <person name="Lucas S."/>
            <person name="Lapidus A."/>
            <person name="Glavina Del Rio T."/>
            <person name="Chen F."/>
            <person name="Tice H."/>
            <person name="Pitluck S."/>
            <person name="Cheng J.F."/>
            <person name="Chertkov O."/>
            <person name="Sims D."/>
            <person name="Meincke L."/>
            <person name="Brettin T."/>
            <person name="Han C."/>
            <person name="Detter J.C."/>
            <person name="Bruce D."/>
            <person name="Goodwin L."/>
            <person name="Land M."/>
            <person name="Hauser L."/>
            <person name="Chang Y.J."/>
            <person name="Jeffries C.D."/>
            <person name="Ivanova N."/>
            <person name="Mavromatis K."/>
            <person name="Mikhailova N."/>
            <person name="Chen A."/>
            <person name="Palaniappan K."/>
            <person name="Chain P."/>
            <person name="Rohde M."/>
            <person name="Goker M."/>
            <person name="Bristow J."/>
            <person name="Eisen J.A."/>
            <person name="Markowitz V."/>
            <person name="Hugenholtz P."/>
            <person name="Kyrpides N.C."/>
            <person name="Klenk H.P."/>
        </authorList>
    </citation>
    <scope>NUCLEOTIDE SEQUENCE [LARGE SCALE GENOMIC DNA]</scope>
    <source>
        <strain evidence="3">ATCC 12428 / DSM 43021 / JCM 3005 / NI 9100</strain>
    </source>
</reference>
<organism evidence="2 3">
    <name type="scientific">Streptosporangium roseum (strain ATCC 12428 / DSM 43021 / JCM 3005 / KCTC 9067 / NCIMB 10171 / NRRL 2505 / NI 9100)</name>
    <dbReference type="NCBI Taxonomy" id="479432"/>
    <lineage>
        <taxon>Bacteria</taxon>
        <taxon>Bacillati</taxon>
        <taxon>Actinomycetota</taxon>
        <taxon>Actinomycetes</taxon>
        <taxon>Streptosporangiales</taxon>
        <taxon>Streptosporangiaceae</taxon>
        <taxon>Streptosporangium</taxon>
    </lineage>
</organism>
<protein>
    <submittedName>
        <fullName evidence="2">Uncharacterized protein</fullName>
    </submittedName>
</protein>
<dbReference type="Proteomes" id="UP000002029">
    <property type="component" value="Chromosome"/>
</dbReference>
<gene>
    <name evidence="2" type="ordered locus">Sros_6226</name>
</gene>
<keyword evidence="3" id="KW-1185">Reference proteome</keyword>
<dbReference type="HOGENOM" id="CLU_3048572_0_0_11"/>
<evidence type="ECO:0000256" key="1">
    <source>
        <dbReference type="SAM" id="MobiDB-lite"/>
    </source>
</evidence>
<sequence length="54" mass="6073">MVKSSQEAAFPLFKAVTPDRRMRMAGRLSPRSDQLPPAEAVHATRTPERRASHE</sequence>